<dbReference type="InterPro" id="IPR050155">
    <property type="entry name" value="HAD-like_hydrolase_sf"/>
</dbReference>
<dbReference type="SFLD" id="SFLDS00003">
    <property type="entry name" value="Haloacid_Dehalogenase"/>
    <property type="match status" value="1"/>
</dbReference>
<sequence length="221" mass="24783">MRYEAVIFDLDGTLINSIDDLADSCNEMLAAYDLPKHDVEAYKYFVGNGIGKLVERALPIDKSEDRAFYEKALAKFKEIYNGKVLNKTRAYTGVRELLLKLIEKNVPMAVCTNKPMDAAKTIISILFEPGTFKIVMGDRPGHPRKPDPSTCREICKEIGVEPEKVVYVGDSGVDMQTAVNAGFLPVGARWGFRKDEELLKNGAKMLLDKPTDLLFEVQFKK</sequence>
<dbReference type="EMBL" id="JSCE01000017">
    <property type="protein sequence ID" value="KHM53080.1"/>
    <property type="molecule type" value="Genomic_DNA"/>
</dbReference>
<organism evidence="1 2">
    <name type="scientific">Anaerovibrio lipolyticus</name>
    <dbReference type="NCBI Taxonomy" id="82374"/>
    <lineage>
        <taxon>Bacteria</taxon>
        <taxon>Bacillati</taxon>
        <taxon>Bacillota</taxon>
        <taxon>Negativicutes</taxon>
        <taxon>Selenomonadales</taxon>
        <taxon>Selenomonadaceae</taxon>
        <taxon>Anaerovibrio</taxon>
    </lineage>
</organism>
<name>A0A0B2JXP3_9FIRM</name>
<dbReference type="InterPro" id="IPR041492">
    <property type="entry name" value="HAD_2"/>
</dbReference>
<dbReference type="NCBIfam" id="TIGR01549">
    <property type="entry name" value="HAD-SF-IA-v1"/>
    <property type="match status" value="1"/>
</dbReference>
<dbReference type="GO" id="GO:0008967">
    <property type="term" value="F:phosphoglycolate phosphatase activity"/>
    <property type="evidence" value="ECO:0007669"/>
    <property type="project" value="TreeGrafter"/>
</dbReference>
<reference evidence="1 2" key="1">
    <citation type="journal article" date="2013" name="PLoS ONE">
        <title>Identification and characterization of three novel lipases belonging to families II and V from Anaerovibrio lipolyticus 5ST.</title>
        <authorList>
            <person name="Prive F."/>
            <person name="Kaderbhai N.N."/>
            <person name="Girdwood S."/>
            <person name="Worgan H.J."/>
            <person name="Pinloche E."/>
            <person name="Scollan N.D."/>
            <person name="Huws S.A."/>
            <person name="Newbold C.J."/>
        </authorList>
    </citation>
    <scope>NUCLEOTIDE SEQUENCE [LARGE SCALE GENOMIC DNA]</scope>
    <source>
        <strain evidence="1 2">5S</strain>
    </source>
</reference>
<proteinExistence type="predicted"/>
<dbReference type="InterPro" id="IPR006439">
    <property type="entry name" value="HAD-SF_hydro_IA"/>
</dbReference>
<dbReference type="Proteomes" id="UP000030993">
    <property type="component" value="Unassembled WGS sequence"/>
</dbReference>
<dbReference type="InterPro" id="IPR036412">
    <property type="entry name" value="HAD-like_sf"/>
</dbReference>
<gene>
    <name evidence="1" type="ORF">NZ47_00920</name>
</gene>
<accession>A0A0B2JXP3</accession>
<dbReference type="InterPro" id="IPR023198">
    <property type="entry name" value="PGP-like_dom2"/>
</dbReference>
<dbReference type="Gene3D" id="3.40.50.1000">
    <property type="entry name" value="HAD superfamily/HAD-like"/>
    <property type="match status" value="1"/>
</dbReference>
<keyword evidence="2" id="KW-1185">Reference proteome</keyword>
<dbReference type="PANTHER" id="PTHR43434:SF1">
    <property type="entry name" value="PHOSPHOGLYCOLATE PHOSPHATASE"/>
    <property type="match status" value="1"/>
</dbReference>
<dbReference type="PANTHER" id="PTHR43434">
    <property type="entry name" value="PHOSPHOGLYCOLATE PHOSPHATASE"/>
    <property type="match status" value="1"/>
</dbReference>
<dbReference type="Gene3D" id="1.10.150.240">
    <property type="entry name" value="Putative phosphatase, domain 2"/>
    <property type="match status" value="1"/>
</dbReference>
<evidence type="ECO:0000313" key="1">
    <source>
        <dbReference type="EMBL" id="KHM53080.1"/>
    </source>
</evidence>
<dbReference type="eggNOG" id="COG0546">
    <property type="taxonomic scope" value="Bacteria"/>
</dbReference>
<evidence type="ECO:0000313" key="2">
    <source>
        <dbReference type="Proteomes" id="UP000030993"/>
    </source>
</evidence>
<dbReference type="InterPro" id="IPR023214">
    <property type="entry name" value="HAD_sf"/>
</dbReference>
<protein>
    <submittedName>
        <fullName evidence="1">Phosphatase</fullName>
    </submittedName>
</protein>
<dbReference type="AlphaFoldDB" id="A0A0B2JXP3"/>
<dbReference type="GO" id="GO:0005829">
    <property type="term" value="C:cytosol"/>
    <property type="evidence" value="ECO:0007669"/>
    <property type="project" value="TreeGrafter"/>
</dbReference>
<dbReference type="SUPFAM" id="SSF56784">
    <property type="entry name" value="HAD-like"/>
    <property type="match status" value="1"/>
</dbReference>
<comment type="caution">
    <text evidence="1">The sequence shown here is derived from an EMBL/GenBank/DDBJ whole genome shotgun (WGS) entry which is preliminary data.</text>
</comment>
<dbReference type="GO" id="GO:0006281">
    <property type="term" value="P:DNA repair"/>
    <property type="evidence" value="ECO:0007669"/>
    <property type="project" value="TreeGrafter"/>
</dbReference>
<dbReference type="RefSeq" id="WP_039205807.1">
    <property type="nucleotide sequence ID" value="NZ_JSCE01000017.1"/>
</dbReference>
<dbReference type="SFLD" id="SFLDG01135">
    <property type="entry name" value="C1.5.6:_HAD__Beta-PGM__Phospha"/>
    <property type="match status" value="1"/>
</dbReference>
<dbReference type="STRING" id="82374.NZ47_00920"/>
<dbReference type="SFLD" id="SFLDG01129">
    <property type="entry name" value="C1.5:_HAD__Beta-PGM__Phosphata"/>
    <property type="match status" value="1"/>
</dbReference>
<dbReference type="Pfam" id="PF13419">
    <property type="entry name" value="HAD_2"/>
    <property type="match status" value="1"/>
</dbReference>